<name>A0A2M6UDZ8_9BRAD</name>
<dbReference type="EMBL" id="LFJC01000003">
    <property type="protein sequence ID" value="PIT02747.1"/>
    <property type="molecule type" value="Genomic_DNA"/>
</dbReference>
<proteinExistence type="predicted"/>
<evidence type="ECO:0000313" key="2">
    <source>
        <dbReference type="EMBL" id="PIT02747.1"/>
    </source>
</evidence>
<dbReference type="PANTHER" id="PTHR34504">
    <property type="entry name" value="ANTITOXIN HICB"/>
    <property type="match status" value="1"/>
</dbReference>
<sequence length="83" mass="9301">MRITSRTYTLSIERHDNGYLAFFPALPGCHTWGRTFEEAVKHAEEALALYLETLDELGKTIPEEKDISQPVSLGVTVRVPVIA</sequence>
<protein>
    <recommendedName>
        <fullName evidence="1">HicB-like antitoxin of toxin-antitoxin system domain-containing protein</fullName>
    </recommendedName>
</protein>
<dbReference type="SUPFAM" id="SSF143100">
    <property type="entry name" value="TTHA1013/TTHA0281-like"/>
    <property type="match status" value="1"/>
</dbReference>
<organism evidence="2 3">
    <name type="scientific">Bradyrhizobium nitroreducens</name>
    <dbReference type="NCBI Taxonomy" id="709803"/>
    <lineage>
        <taxon>Bacteria</taxon>
        <taxon>Pseudomonadati</taxon>
        <taxon>Pseudomonadota</taxon>
        <taxon>Alphaproteobacteria</taxon>
        <taxon>Hyphomicrobiales</taxon>
        <taxon>Nitrobacteraceae</taxon>
        <taxon>Bradyrhizobium</taxon>
    </lineage>
</organism>
<dbReference type="AlphaFoldDB" id="A0A2M6UDZ8"/>
<dbReference type="Proteomes" id="UP000228930">
    <property type="component" value="Unassembled WGS sequence"/>
</dbReference>
<evidence type="ECO:0000313" key="3">
    <source>
        <dbReference type="Proteomes" id="UP000228930"/>
    </source>
</evidence>
<dbReference type="Pfam" id="PF15919">
    <property type="entry name" value="HicB_lk_antitox"/>
    <property type="match status" value="1"/>
</dbReference>
<dbReference type="RefSeq" id="WP_100177914.1">
    <property type="nucleotide sequence ID" value="NZ_LFJC01000003.1"/>
</dbReference>
<dbReference type="InterPro" id="IPR031807">
    <property type="entry name" value="HicB-like"/>
</dbReference>
<dbReference type="InterPro" id="IPR035069">
    <property type="entry name" value="TTHA1013/TTHA0281-like"/>
</dbReference>
<keyword evidence="3" id="KW-1185">Reference proteome</keyword>
<evidence type="ECO:0000259" key="1">
    <source>
        <dbReference type="Pfam" id="PF15919"/>
    </source>
</evidence>
<comment type="caution">
    <text evidence="2">The sequence shown here is derived from an EMBL/GenBank/DDBJ whole genome shotgun (WGS) entry which is preliminary data.</text>
</comment>
<dbReference type="PANTHER" id="PTHR34504:SF2">
    <property type="entry name" value="UPF0150 PROTEIN SSL0259"/>
    <property type="match status" value="1"/>
</dbReference>
<dbReference type="InterPro" id="IPR051404">
    <property type="entry name" value="TA_system_antitoxin"/>
</dbReference>
<dbReference type="Gene3D" id="3.30.160.250">
    <property type="match status" value="1"/>
</dbReference>
<reference evidence="2 3" key="1">
    <citation type="submission" date="2015-06" db="EMBL/GenBank/DDBJ databases">
        <title>Comparative genome analysis of nirS-carrying Bradyrhizobium sp. strains.</title>
        <authorList>
            <person name="Ishii S."/>
            <person name="Jang J."/>
            <person name="Nishizawa T."/>
            <person name="Senoo K."/>
        </authorList>
    </citation>
    <scope>NUCLEOTIDE SEQUENCE [LARGE SCALE GENOMIC DNA]</scope>
    <source>
        <strain evidence="2 3">TSA1</strain>
    </source>
</reference>
<gene>
    <name evidence="2" type="ORF">TSA1_19805</name>
</gene>
<accession>A0A2M6UDZ8</accession>
<feature type="domain" description="HicB-like antitoxin of toxin-antitoxin system" evidence="1">
    <location>
        <begin position="8"/>
        <end position="69"/>
    </location>
</feature>